<evidence type="ECO:0000313" key="3">
    <source>
        <dbReference type="Proteomes" id="UP000702425"/>
    </source>
</evidence>
<comment type="caution">
    <text evidence="2">The sequence shown here is derived from an EMBL/GenBank/DDBJ whole genome shotgun (WGS) entry which is preliminary data.</text>
</comment>
<protein>
    <recommendedName>
        <fullName evidence="1">Transposase InsH N-terminal domain-containing protein</fullName>
    </recommendedName>
</protein>
<reference evidence="2 3" key="1">
    <citation type="journal article" date="2020" name="Sci. Rep.">
        <title>A novel cyanobacterial geosmin producer, revising GeoA distribution and dispersion patterns in Bacteria.</title>
        <authorList>
            <person name="Churro C."/>
            <person name="Semedo-Aguiar A.P."/>
            <person name="Silva A.D."/>
            <person name="Pereira-Leal J.B."/>
            <person name="Leite R.B."/>
        </authorList>
    </citation>
    <scope>NUCLEOTIDE SEQUENCE [LARGE SCALE GENOMIC DNA]</scope>
    <source>
        <strain evidence="2 3">IPMA8</strain>
    </source>
</reference>
<evidence type="ECO:0000313" key="2">
    <source>
        <dbReference type="EMBL" id="NQE37102.1"/>
    </source>
</evidence>
<organism evidence="2 3">
    <name type="scientific">Microcoleus asticus IPMA8</name>
    <dbReference type="NCBI Taxonomy" id="2563858"/>
    <lineage>
        <taxon>Bacteria</taxon>
        <taxon>Bacillati</taxon>
        <taxon>Cyanobacteriota</taxon>
        <taxon>Cyanophyceae</taxon>
        <taxon>Oscillatoriophycideae</taxon>
        <taxon>Oscillatoriales</taxon>
        <taxon>Microcoleaceae</taxon>
        <taxon>Microcoleus</taxon>
        <taxon>Microcoleus asticus</taxon>
    </lineage>
</organism>
<proteinExistence type="predicted"/>
<keyword evidence="3" id="KW-1185">Reference proteome</keyword>
<dbReference type="EMBL" id="SRRZ01000113">
    <property type="protein sequence ID" value="NQE37102.1"/>
    <property type="molecule type" value="Genomic_DNA"/>
</dbReference>
<dbReference type="InterPro" id="IPR008490">
    <property type="entry name" value="Transposase_InsH_N"/>
</dbReference>
<dbReference type="Proteomes" id="UP000702425">
    <property type="component" value="Unassembled WGS sequence"/>
</dbReference>
<feature type="domain" description="Transposase InsH N-terminal" evidence="1">
    <location>
        <begin position="14"/>
        <end position="72"/>
    </location>
</feature>
<name>A0ABX2D380_9CYAN</name>
<dbReference type="Pfam" id="PF05598">
    <property type="entry name" value="DUF772"/>
    <property type="match status" value="1"/>
</dbReference>
<gene>
    <name evidence="2" type="ORF">E5S67_04870</name>
</gene>
<evidence type="ECO:0000259" key="1">
    <source>
        <dbReference type="Pfam" id="PF05598"/>
    </source>
</evidence>
<accession>A0ABX2D380</accession>
<sequence>MKMRDELGVLYQDTDFVTLFRADCGQSALSPGQLALISVMQFAEGLTDRQAAEAVRSRIDWKYALGLEITDSRA</sequence>